<dbReference type="STRING" id="1515612.SKP52_22545"/>
<keyword evidence="1" id="KW-0479">Metal-binding</keyword>
<reference evidence="8 9" key="1">
    <citation type="journal article" date="2015" name="Int. J. Syst. Evol. Microbiol.">
        <title>Description of Sphingopyxis fribergensis sp. nov. - a soil bacterium with the ability to degrade styrene and phenylacetic acid.</title>
        <authorList>
            <person name="Oelschlagel M."/>
            <person name="Ruckert C."/>
            <person name="Kalinowski J."/>
            <person name="Schmidt G."/>
            <person name="Schlomann M."/>
            <person name="Tischler D."/>
        </authorList>
    </citation>
    <scope>NUCLEOTIDE SEQUENCE [LARGE SCALE GENOMIC DNA]</scope>
    <source>
        <strain evidence="8 9">Kp5.2</strain>
    </source>
</reference>
<dbReference type="Pfam" id="PF21173">
    <property type="entry name" value="DksA-like_N"/>
    <property type="match status" value="1"/>
</dbReference>
<accession>A0A0A7PTE4</accession>
<evidence type="ECO:0000313" key="8">
    <source>
        <dbReference type="EMBL" id="AJA11357.1"/>
    </source>
</evidence>
<keyword evidence="9" id="KW-1185">Reference proteome</keyword>
<proteinExistence type="predicted"/>
<dbReference type="Pfam" id="PF01258">
    <property type="entry name" value="zf-dskA_traR"/>
    <property type="match status" value="1"/>
</dbReference>
<feature type="zinc finger region" description="dksA C4-type" evidence="4">
    <location>
        <begin position="79"/>
        <end position="103"/>
    </location>
</feature>
<dbReference type="InterPro" id="IPR048487">
    <property type="entry name" value="DksA-like_N"/>
</dbReference>
<dbReference type="EMBL" id="CP009122">
    <property type="protein sequence ID" value="AJA11357.1"/>
    <property type="molecule type" value="Genomic_DNA"/>
</dbReference>
<dbReference type="RefSeq" id="WP_039578889.1">
    <property type="nucleotide sequence ID" value="NZ_CP009122.1"/>
</dbReference>
<dbReference type="SUPFAM" id="SSF57716">
    <property type="entry name" value="Glucocorticoid receptor-like (DNA-binding domain)"/>
    <property type="match status" value="1"/>
</dbReference>
<evidence type="ECO:0000259" key="6">
    <source>
        <dbReference type="Pfam" id="PF01258"/>
    </source>
</evidence>
<dbReference type="PANTHER" id="PTHR33823:SF4">
    <property type="entry name" value="GENERAL STRESS PROTEIN 16O"/>
    <property type="match status" value="1"/>
</dbReference>
<evidence type="ECO:0000256" key="3">
    <source>
        <dbReference type="ARBA" id="ARBA00022833"/>
    </source>
</evidence>
<feature type="region of interest" description="Disordered" evidence="5">
    <location>
        <begin position="25"/>
        <end position="48"/>
    </location>
</feature>
<gene>
    <name evidence="8" type="ORF">SKP52_22545</name>
</gene>
<feature type="compositionally biased region" description="Acidic residues" evidence="5">
    <location>
        <begin position="33"/>
        <end position="48"/>
    </location>
</feature>
<name>A0A0A7PTE4_9SPHN</name>
<dbReference type="InterPro" id="IPR000962">
    <property type="entry name" value="Znf_DskA_TraR"/>
</dbReference>
<keyword evidence="2" id="KW-0863">Zinc-finger</keyword>
<dbReference type="AlphaFoldDB" id="A0A0A7PTE4"/>
<evidence type="ECO:0000256" key="4">
    <source>
        <dbReference type="PROSITE-ProRule" id="PRU00510"/>
    </source>
</evidence>
<dbReference type="Gene3D" id="1.20.120.910">
    <property type="entry name" value="DksA, coiled-coil domain"/>
    <property type="match status" value="1"/>
</dbReference>
<keyword evidence="3" id="KW-0862">Zinc</keyword>
<feature type="domain" description="DnaK suppressor protein-like N-terminal" evidence="7">
    <location>
        <begin position="10"/>
        <end position="71"/>
    </location>
</feature>
<sequence>MHNLAKIRADLVARLDRLAAQVERVEGEQSAPLDDDSAEQAIEREDDEALDAQQRAAAAEIIAIRHAIARLDAGYYGLCTSCGTPIDAARLAALPTATHCIACERERGG</sequence>
<dbReference type="PROSITE" id="PS51128">
    <property type="entry name" value="ZF_DKSA_2"/>
    <property type="match status" value="1"/>
</dbReference>
<dbReference type="Proteomes" id="UP000030907">
    <property type="component" value="Chromosome"/>
</dbReference>
<evidence type="ECO:0000256" key="2">
    <source>
        <dbReference type="ARBA" id="ARBA00022771"/>
    </source>
</evidence>
<feature type="domain" description="Zinc finger DksA/TraR C4-type" evidence="6">
    <location>
        <begin position="76"/>
        <end position="106"/>
    </location>
</feature>
<dbReference type="PANTHER" id="PTHR33823">
    <property type="entry name" value="RNA POLYMERASE-BINDING TRANSCRIPTION FACTOR DKSA-RELATED"/>
    <property type="match status" value="1"/>
</dbReference>
<dbReference type="GO" id="GO:0008270">
    <property type="term" value="F:zinc ion binding"/>
    <property type="evidence" value="ECO:0007669"/>
    <property type="project" value="UniProtKB-KW"/>
</dbReference>
<evidence type="ECO:0000313" key="9">
    <source>
        <dbReference type="Proteomes" id="UP000030907"/>
    </source>
</evidence>
<evidence type="ECO:0000256" key="1">
    <source>
        <dbReference type="ARBA" id="ARBA00022723"/>
    </source>
</evidence>
<evidence type="ECO:0000256" key="5">
    <source>
        <dbReference type="SAM" id="MobiDB-lite"/>
    </source>
</evidence>
<dbReference type="KEGG" id="sphk:SKP52_22545"/>
<protein>
    <submittedName>
        <fullName evidence="8">Uncharacterized protein</fullName>
    </submittedName>
</protein>
<dbReference type="HOGENOM" id="CLU_043144_3_2_5"/>
<evidence type="ECO:0000259" key="7">
    <source>
        <dbReference type="Pfam" id="PF21173"/>
    </source>
</evidence>
<organism evidence="8 9">
    <name type="scientific">Sphingopyxis fribergensis</name>
    <dbReference type="NCBI Taxonomy" id="1515612"/>
    <lineage>
        <taxon>Bacteria</taxon>
        <taxon>Pseudomonadati</taxon>
        <taxon>Pseudomonadota</taxon>
        <taxon>Alphaproteobacteria</taxon>
        <taxon>Sphingomonadales</taxon>
        <taxon>Sphingomonadaceae</taxon>
        <taxon>Sphingopyxis</taxon>
    </lineage>
</organism>